<reference evidence="1 2" key="1">
    <citation type="submission" date="2018-03" db="EMBL/GenBank/DDBJ databases">
        <title>Non-Typhoidal Salmonella genome sequencing and assembly.</title>
        <authorList>
            <person name="Matchawe C."/>
        </authorList>
    </citation>
    <scope>NUCLEOTIDE SEQUENCE [LARGE SCALE GENOMIC DNA]</scope>
    <source>
        <strain evidence="1 2">8EV</strain>
    </source>
</reference>
<comment type="caution">
    <text evidence="1">The sequence shown here is derived from an EMBL/GenBank/DDBJ whole genome shotgun (WGS) entry which is preliminary data.</text>
</comment>
<dbReference type="Proteomes" id="UP000297989">
    <property type="component" value="Unassembled WGS sequence"/>
</dbReference>
<dbReference type="PANTHER" id="PTHR30287">
    <property type="entry name" value="MEMBRANE COMPONENT OF PREDICTED ABC SUPERFAMILY METABOLITE UPTAKE TRANSPORTER"/>
    <property type="match status" value="1"/>
</dbReference>
<dbReference type="EMBL" id="PYKK01001255">
    <property type="protein sequence ID" value="TGD31706.1"/>
    <property type="molecule type" value="Genomic_DNA"/>
</dbReference>
<evidence type="ECO:0000313" key="2">
    <source>
        <dbReference type="Proteomes" id="UP000297989"/>
    </source>
</evidence>
<dbReference type="AlphaFoldDB" id="A0A659S4V2"/>
<evidence type="ECO:0000313" key="1">
    <source>
        <dbReference type="EMBL" id="TGD31706.1"/>
    </source>
</evidence>
<sequence length="178" mass="19403">MLCGLGGGRLLNVLRGMTLTSLPLRLAVSRLLRQPWSTLSQLSAFSLSFMLLALLLVLRGDLLDRWEQQLPPAGGADCLVTSAAAQVGPLKAFLAEHQVIPQTFYPIVRARLTRINGNPTEGQQDESLNRELNLTWQDTRPAHNPLVAGHWPPKPGEVSMEEGLAKRLNVRLGDSGPG</sequence>
<dbReference type="PANTHER" id="PTHR30287:SF1">
    <property type="entry name" value="INNER MEMBRANE PROTEIN"/>
    <property type="match status" value="1"/>
</dbReference>
<dbReference type="InterPro" id="IPR038766">
    <property type="entry name" value="Membrane_comp_ABC_pdt"/>
</dbReference>
<gene>
    <name evidence="1" type="ORF">C9F10_18060</name>
</gene>
<accession>A0A659S4V2</accession>
<organism evidence="1 2">
    <name type="scientific">Salmonella enterica subsp. enterica serovar Poona</name>
    <dbReference type="NCBI Taxonomy" id="436295"/>
    <lineage>
        <taxon>Bacteria</taxon>
        <taxon>Pseudomonadati</taxon>
        <taxon>Pseudomonadota</taxon>
        <taxon>Gammaproteobacteria</taxon>
        <taxon>Enterobacterales</taxon>
        <taxon>Enterobacteriaceae</taxon>
        <taxon>Salmonella</taxon>
    </lineage>
</organism>
<protein>
    <submittedName>
        <fullName evidence="1">ABC transporter permease</fullName>
    </submittedName>
</protein>
<proteinExistence type="predicted"/>
<name>A0A659S4V2_SALET</name>
<dbReference type="GO" id="GO:0005886">
    <property type="term" value="C:plasma membrane"/>
    <property type="evidence" value="ECO:0007669"/>
    <property type="project" value="TreeGrafter"/>
</dbReference>
<feature type="non-terminal residue" evidence="1">
    <location>
        <position position="178"/>
    </location>
</feature>